<protein>
    <recommendedName>
        <fullName evidence="3">MADS-box domain-containing protein</fullName>
    </recommendedName>
</protein>
<dbReference type="InterPro" id="IPR036879">
    <property type="entry name" value="TF_MADSbox_sf"/>
</dbReference>
<evidence type="ECO:0008006" key="3">
    <source>
        <dbReference type="Google" id="ProtNLM"/>
    </source>
</evidence>
<dbReference type="OrthoDB" id="680042at2759"/>
<evidence type="ECO:0000313" key="2">
    <source>
        <dbReference type="Proteomes" id="UP001164776"/>
    </source>
</evidence>
<reference evidence="1 2" key="1">
    <citation type="submission" date="2022-10" db="EMBL/GenBank/DDBJ databases">
        <title>WGS assembly of Paspalum vaginatum 540-79.</title>
        <authorList>
            <person name="Sun G."/>
            <person name="Wase N."/>
            <person name="Shu S."/>
            <person name="Jenkins J."/>
            <person name="Zhou B."/>
            <person name="Torres-Rodriguez J."/>
            <person name="Chen C."/>
            <person name="Sandor L."/>
            <person name="Plott C."/>
            <person name="Yoshinga Y."/>
            <person name="Daum C."/>
            <person name="Qi P."/>
            <person name="Barry K."/>
            <person name="Lipzen A."/>
            <person name="Berry L."/>
            <person name="Pedersen C."/>
            <person name="Gottilla T."/>
            <person name="Foltz A."/>
            <person name="Yu H."/>
            <person name="O'Malley R."/>
            <person name="Zhang C."/>
            <person name="Devos K."/>
            <person name="Sigmon B."/>
            <person name="Yu B."/>
            <person name="Obata T."/>
            <person name="Schmutz J."/>
            <person name="Schnable J."/>
        </authorList>
    </citation>
    <scope>NUCLEOTIDE SEQUENCE [LARGE SCALE GENOMIC DNA]</scope>
    <source>
        <strain evidence="2">cv. 540-79</strain>
    </source>
</reference>
<sequence length="165" mass="17944">MVKYAEDPRRFQKFHKDRGTLFGRARAISDEFGAHVAVVAFSPSGAAFAIGGPTVDSVLRAYLPDPAAPPSPGWPCGETVGEAAVRVAGMTREVEDTKALIRAECPLFAAASAIQERAGKRNWWDLDVDAIWEEELPVFIEALEMFRAEVQGRVDAMASARPGQQ</sequence>
<dbReference type="Proteomes" id="UP001164776">
    <property type="component" value="Unassembled WGS sequence"/>
</dbReference>
<proteinExistence type="predicted"/>
<keyword evidence="2" id="KW-1185">Reference proteome</keyword>
<comment type="caution">
    <text evidence="1">The sequence shown here is derived from an EMBL/GenBank/DDBJ whole genome shotgun (WGS) entry which is preliminary data.</text>
</comment>
<gene>
    <name evidence="1" type="ORF">BS78_K217600</name>
</gene>
<dbReference type="AlphaFoldDB" id="A0A9W8CF75"/>
<organism evidence="1 2">
    <name type="scientific">Paspalum vaginatum</name>
    <name type="common">seashore paspalum</name>
    <dbReference type="NCBI Taxonomy" id="158149"/>
    <lineage>
        <taxon>Eukaryota</taxon>
        <taxon>Viridiplantae</taxon>
        <taxon>Streptophyta</taxon>
        <taxon>Embryophyta</taxon>
        <taxon>Tracheophyta</taxon>
        <taxon>Spermatophyta</taxon>
        <taxon>Magnoliopsida</taxon>
        <taxon>Liliopsida</taxon>
        <taxon>Poales</taxon>
        <taxon>Poaceae</taxon>
        <taxon>PACMAD clade</taxon>
        <taxon>Panicoideae</taxon>
        <taxon>Andropogonodae</taxon>
        <taxon>Paspaleae</taxon>
        <taxon>Paspalinae</taxon>
        <taxon>Paspalum</taxon>
    </lineage>
</organism>
<dbReference type="GO" id="GO:0046983">
    <property type="term" value="F:protein dimerization activity"/>
    <property type="evidence" value="ECO:0007669"/>
    <property type="project" value="InterPro"/>
</dbReference>
<dbReference type="EMBL" id="MU629702">
    <property type="protein sequence ID" value="KAJ1255446.1"/>
    <property type="molecule type" value="Genomic_DNA"/>
</dbReference>
<accession>A0A9W8CF75</accession>
<dbReference type="SUPFAM" id="SSF55455">
    <property type="entry name" value="SRF-like"/>
    <property type="match status" value="1"/>
</dbReference>
<evidence type="ECO:0000313" key="1">
    <source>
        <dbReference type="EMBL" id="KAJ1255446.1"/>
    </source>
</evidence>
<dbReference type="Gene3D" id="3.40.1810.10">
    <property type="entry name" value="Transcription factor, MADS-box"/>
    <property type="match status" value="1"/>
</dbReference>
<name>A0A9W8CF75_9POAL</name>
<dbReference type="GO" id="GO:0003677">
    <property type="term" value="F:DNA binding"/>
    <property type="evidence" value="ECO:0007669"/>
    <property type="project" value="InterPro"/>
</dbReference>